<keyword evidence="4" id="KW-1185">Reference proteome</keyword>
<proteinExistence type="predicted"/>
<dbReference type="EMBL" id="FNLO01000005">
    <property type="protein sequence ID" value="SDV48531.1"/>
    <property type="molecule type" value="Genomic_DNA"/>
</dbReference>
<feature type="transmembrane region" description="Helical" evidence="2">
    <location>
        <begin position="179"/>
        <end position="201"/>
    </location>
</feature>
<evidence type="ECO:0000313" key="4">
    <source>
        <dbReference type="Proteomes" id="UP000243719"/>
    </source>
</evidence>
<organism evidence="3 4">
    <name type="scientific">Chitinasiproducens palmae</name>
    <dbReference type="NCBI Taxonomy" id="1770053"/>
    <lineage>
        <taxon>Bacteria</taxon>
        <taxon>Pseudomonadati</taxon>
        <taxon>Pseudomonadota</taxon>
        <taxon>Betaproteobacteria</taxon>
        <taxon>Burkholderiales</taxon>
        <taxon>Burkholderiaceae</taxon>
        <taxon>Chitinasiproducens</taxon>
    </lineage>
</organism>
<protein>
    <submittedName>
        <fullName evidence="3">Uncharacterized protein</fullName>
    </submittedName>
</protein>
<feature type="compositionally biased region" description="Basic residues" evidence="1">
    <location>
        <begin position="57"/>
        <end position="67"/>
    </location>
</feature>
<name>A0A1H2PP64_9BURK</name>
<dbReference type="Proteomes" id="UP000243719">
    <property type="component" value="Unassembled WGS sequence"/>
</dbReference>
<keyword evidence="2" id="KW-1133">Transmembrane helix</keyword>
<accession>A0A1H2PP64</accession>
<reference evidence="4" key="1">
    <citation type="submission" date="2016-09" db="EMBL/GenBank/DDBJ databases">
        <authorList>
            <person name="Varghese N."/>
            <person name="Submissions S."/>
        </authorList>
    </citation>
    <scope>NUCLEOTIDE SEQUENCE [LARGE SCALE GENOMIC DNA]</scope>
    <source>
        <strain evidence="4">JS23</strain>
    </source>
</reference>
<evidence type="ECO:0000256" key="1">
    <source>
        <dbReference type="SAM" id="MobiDB-lite"/>
    </source>
</evidence>
<dbReference type="AlphaFoldDB" id="A0A1H2PP64"/>
<gene>
    <name evidence="3" type="ORF">SAMN05216551_105167</name>
</gene>
<evidence type="ECO:0000256" key="2">
    <source>
        <dbReference type="SAM" id="Phobius"/>
    </source>
</evidence>
<keyword evidence="2" id="KW-0472">Membrane</keyword>
<feature type="region of interest" description="Disordered" evidence="1">
    <location>
        <begin position="56"/>
        <end position="77"/>
    </location>
</feature>
<keyword evidence="2" id="KW-0812">Transmembrane</keyword>
<sequence>MVCNPRAARSGRSAPGHAFAQPATCEMRAAVRRLQPSRLANDRDLGLYATLGSVRKAGNRRGSRKPSKTAAERDTHPTLAVGSMRPVVHCALRYYRGRVAARWPYDARRARRARRARWRTSAVRPAQNRPARLCRRFGLSSERDAKKPLRSRARGSVQATGQYPAAAPSQCVPRRRRSCWIAAICAAAYASSACAAAYSMFELVFDSASSAARRACSAFASSRS</sequence>
<evidence type="ECO:0000313" key="3">
    <source>
        <dbReference type="EMBL" id="SDV48531.1"/>
    </source>
</evidence>